<dbReference type="AlphaFoldDB" id="A0A0K2U9A8"/>
<feature type="non-terminal residue" evidence="1">
    <location>
        <position position="1"/>
    </location>
</feature>
<accession>A0A0K2U9A8</accession>
<evidence type="ECO:0000313" key="1">
    <source>
        <dbReference type="EMBL" id="CDW34823.1"/>
    </source>
</evidence>
<sequence>WTSSLSKLITKKKGGDFYNKKEKEPLRIKTKNEDIIGQGTLHYFIGKSLVTQYKTWRIKSLKNSLII</sequence>
<protein>
    <submittedName>
        <fullName evidence="1">Uncharacterized protein</fullName>
    </submittedName>
</protein>
<reference evidence="1" key="1">
    <citation type="submission" date="2014-05" db="EMBL/GenBank/DDBJ databases">
        <authorList>
            <person name="Chronopoulou M."/>
        </authorList>
    </citation>
    <scope>NUCLEOTIDE SEQUENCE</scope>
    <source>
        <tissue evidence="1">Whole organism</tissue>
    </source>
</reference>
<proteinExistence type="predicted"/>
<dbReference type="EMBL" id="HACA01017462">
    <property type="protein sequence ID" value="CDW34823.1"/>
    <property type="molecule type" value="Transcribed_RNA"/>
</dbReference>
<name>A0A0K2U9A8_LEPSM</name>
<organism evidence="1">
    <name type="scientific">Lepeophtheirus salmonis</name>
    <name type="common">Salmon louse</name>
    <name type="synonym">Caligus salmonis</name>
    <dbReference type="NCBI Taxonomy" id="72036"/>
    <lineage>
        <taxon>Eukaryota</taxon>
        <taxon>Metazoa</taxon>
        <taxon>Ecdysozoa</taxon>
        <taxon>Arthropoda</taxon>
        <taxon>Crustacea</taxon>
        <taxon>Multicrustacea</taxon>
        <taxon>Hexanauplia</taxon>
        <taxon>Copepoda</taxon>
        <taxon>Siphonostomatoida</taxon>
        <taxon>Caligidae</taxon>
        <taxon>Lepeophtheirus</taxon>
    </lineage>
</organism>